<comment type="caution">
    <text evidence="2">The sequence shown here is derived from an EMBL/GenBank/DDBJ whole genome shotgun (WGS) entry which is preliminary data.</text>
</comment>
<gene>
    <name evidence="2" type="ORF">ACFSBJ_05360</name>
</gene>
<dbReference type="RefSeq" id="WP_256405426.1">
    <property type="nucleotide sequence ID" value="NZ_CP187151.1"/>
</dbReference>
<accession>A0ABD6CW95</accession>
<feature type="region of interest" description="Disordered" evidence="1">
    <location>
        <begin position="54"/>
        <end position="80"/>
    </location>
</feature>
<evidence type="ECO:0000313" key="2">
    <source>
        <dbReference type="EMBL" id="MFD1633161.1"/>
    </source>
</evidence>
<feature type="region of interest" description="Disordered" evidence="1">
    <location>
        <begin position="125"/>
        <end position="151"/>
    </location>
</feature>
<evidence type="ECO:0000256" key="1">
    <source>
        <dbReference type="SAM" id="MobiDB-lite"/>
    </source>
</evidence>
<feature type="compositionally biased region" description="Basic and acidic residues" evidence="1">
    <location>
        <begin position="54"/>
        <end position="63"/>
    </location>
</feature>
<name>A0ABD6CW95_9EURY</name>
<organism evidence="2 3">
    <name type="scientific">Haloplanus ruber</name>
    <dbReference type="NCBI Taxonomy" id="869892"/>
    <lineage>
        <taxon>Archaea</taxon>
        <taxon>Methanobacteriati</taxon>
        <taxon>Methanobacteriota</taxon>
        <taxon>Stenosarchaea group</taxon>
        <taxon>Halobacteria</taxon>
        <taxon>Halobacteriales</taxon>
        <taxon>Haloferacaceae</taxon>
        <taxon>Haloplanus</taxon>
    </lineage>
</organism>
<dbReference type="EMBL" id="JBHUDL010000008">
    <property type="protein sequence ID" value="MFD1633161.1"/>
    <property type="molecule type" value="Genomic_DNA"/>
</dbReference>
<evidence type="ECO:0000313" key="3">
    <source>
        <dbReference type="Proteomes" id="UP001597075"/>
    </source>
</evidence>
<sequence length="285" mass="31258">MSITVEFGSKAAADAYRDDHEEYICPVDDDRRLKTVAFMSDTPEWLLDQARLDAEEGRAEREASAGQATLTDGERDRIDFSEGRANVPHARAVKGIATDHGVDDWTAHYDPTLTVDEHREVMERAGREGGGQRLDANEGRQAARARDAARAQQSSECDHAAGHCENGDPEACEFLQNVCEYNEKEVNEMLPPVASDGGLKSGDPGPDELTGQQAGAVHRSMGGYAGAVDSVESALETLREEWSNAQQAAKAVNSVRRSVGYEPQHFDRLEELQAERACHRTLHIL</sequence>
<dbReference type="AlphaFoldDB" id="A0ABD6CW95"/>
<dbReference type="Proteomes" id="UP001597075">
    <property type="component" value="Unassembled WGS sequence"/>
</dbReference>
<keyword evidence="3" id="KW-1185">Reference proteome</keyword>
<proteinExistence type="predicted"/>
<protein>
    <submittedName>
        <fullName evidence="2">Uncharacterized protein</fullName>
    </submittedName>
</protein>
<reference evidence="2 3" key="1">
    <citation type="journal article" date="2019" name="Int. J. Syst. Evol. Microbiol.">
        <title>The Global Catalogue of Microorganisms (GCM) 10K type strain sequencing project: providing services to taxonomists for standard genome sequencing and annotation.</title>
        <authorList>
            <consortium name="The Broad Institute Genomics Platform"/>
            <consortium name="The Broad Institute Genome Sequencing Center for Infectious Disease"/>
            <person name="Wu L."/>
            <person name="Ma J."/>
        </authorList>
    </citation>
    <scope>NUCLEOTIDE SEQUENCE [LARGE SCALE GENOMIC DNA]</scope>
    <source>
        <strain evidence="2 3">CGMCC 1.10594</strain>
    </source>
</reference>